<dbReference type="RefSeq" id="WP_382771973.1">
    <property type="nucleotide sequence ID" value="NZ_JBHXKZ010000007.1"/>
</dbReference>
<proteinExistence type="predicted"/>
<dbReference type="Pfam" id="PF20218">
    <property type="entry name" value="DUF6578"/>
    <property type="match status" value="1"/>
</dbReference>
<organism evidence="1 2">
    <name type="scientific">Streptomyces rubiginosohelvolus</name>
    <dbReference type="NCBI Taxonomy" id="67362"/>
    <lineage>
        <taxon>Bacteria</taxon>
        <taxon>Bacillati</taxon>
        <taxon>Actinomycetota</taxon>
        <taxon>Actinomycetes</taxon>
        <taxon>Kitasatosporales</taxon>
        <taxon>Streptomycetaceae</taxon>
        <taxon>Streptomyces</taxon>
    </lineage>
</organism>
<evidence type="ECO:0000313" key="2">
    <source>
        <dbReference type="Proteomes" id="UP001598352"/>
    </source>
</evidence>
<sequence length="138" mass="15143">MPLTIWVDEWQMQCCGENFASGGLVSWSLMEADPEDYVDIVGEERAAELDFCEEHHGQEEQGPTSLEVLSIAEVHCRYAMPPGSVDKMHGPVPGTTVLIPVDRATGWTKAQPDVRFAGYLVTARRVVDPSEGAVARGR</sequence>
<evidence type="ECO:0000313" key="1">
    <source>
        <dbReference type="EMBL" id="MFD4823166.1"/>
    </source>
</evidence>
<comment type="caution">
    <text evidence="1">The sequence shown here is derived from an EMBL/GenBank/DDBJ whole genome shotgun (WGS) entry which is preliminary data.</text>
</comment>
<accession>A0ABW6F1K0</accession>
<protein>
    <submittedName>
        <fullName evidence="1">DUF6578 domain-containing protein</fullName>
    </submittedName>
</protein>
<gene>
    <name evidence="1" type="ORF">ACFWOQ_11370</name>
</gene>
<name>A0ABW6F1K0_9ACTN</name>
<dbReference type="InterPro" id="IPR046485">
    <property type="entry name" value="DUF6578"/>
</dbReference>
<reference evidence="1 2" key="1">
    <citation type="submission" date="2024-09" db="EMBL/GenBank/DDBJ databases">
        <title>The Natural Products Discovery Center: Release of the First 8490 Sequenced Strains for Exploring Actinobacteria Biosynthetic Diversity.</title>
        <authorList>
            <person name="Kalkreuter E."/>
            <person name="Kautsar S.A."/>
            <person name="Yang D."/>
            <person name="Bader C.D."/>
            <person name="Teijaro C.N."/>
            <person name="Fluegel L."/>
            <person name="Davis C.M."/>
            <person name="Simpson J.R."/>
            <person name="Lauterbach L."/>
            <person name="Steele A.D."/>
            <person name="Gui C."/>
            <person name="Meng S."/>
            <person name="Li G."/>
            <person name="Viehrig K."/>
            <person name="Ye F."/>
            <person name="Su P."/>
            <person name="Kiefer A.F."/>
            <person name="Nichols A."/>
            <person name="Cepeda A.J."/>
            <person name="Yan W."/>
            <person name="Fan B."/>
            <person name="Jiang Y."/>
            <person name="Adhikari A."/>
            <person name="Zheng C.-J."/>
            <person name="Schuster L."/>
            <person name="Cowan T.M."/>
            <person name="Smanski M.J."/>
            <person name="Chevrette M.G."/>
            <person name="De Carvalho L.P.S."/>
            <person name="Shen B."/>
        </authorList>
    </citation>
    <scope>NUCLEOTIDE SEQUENCE [LARGE SCALE GENOMIC DNA]</scope>
    <source>
        <strain evidence="1 2">NPDC058428</strain>
    </source>
</reference>
<dbReference type="Proteomes" id="UP001598352">
    <property type="component" value="Unassembled WGS sequence"/>
</dbReference>
<keyword evidence="2" id="KW-1185">Reference proteome</keyword>
<dbReference type="EMBL" id="JBHXKZ010000007">
    <property type="protein sequence ID" value="MFD4823166.1"/>
    <property type="molecule type" value="Genomic_DNA"/>
</dbReference>